<dbReference type="Proteomes" id="UP000474967">
    <property type="component" value="Unassembled WGS sequence"/>
</dbReference>
<dbReference type="RefSeq" id="WP_163291186.1">
    <property type="nucleotide sequence ID" value="NZ_JAAGWY010000005.1"/>
</dbReference>
<dbReference type="AlphaFoldDB" id="A0A6L9Y208"/>
<protein>
    <submittedName>
        <fullName evidence="1">ABC transporter substrate-binding protein</fullName>
    </submittedName>
</protein>
<dbReference type="GO" id="GO:0030973">
    <property type="term" value="F:molybdate ion binding"/>
    <property type="evidence" value="ECO:0007669"/>
    <property type="project" value="TreeGrafter"/>
</dbReference>
<dbReference type="GO" id="GO:0015689">
    <property type="term" value="P:molybdate ion transport"/>
    <property type="evidence" value="ECO:0007669"/>
    <property type="project" value="TreeGrafter"/>
</dbReference>
<dbReference type="InterPro" id="IPR050682">
    <property type="entry name" value="ModA/WtpA"/>
</dbReference>
<sequence>MAMSISHSDSLVLLSALPLRDALTRDILPAFSAASGIGIRARFEPSSVIEQLIRAGEVPDLLIDTTGSIKEFTRQGVLLRNSATAVASSAIGIAVVEGRVVRRFETIASFLAFLLSARSVAYSPSEASGIYFETMLSRFGLRDEICSRATIFKDGLTATALSDGRADVAIQELSELAKVAGVQAMDAFPADLQRGTNYAVAIATRSSRTLSAASLIDALVSDSSRSAFERTGLRTPGSRRG</sequence>
<organism evidence="1 2">
    <name type="scientific">Leifsonia tongyongensis</name>
    <dbReference type="NCBI Taxonomy" id="1268043"/>
    <lineage>
        <taxon>Bacteria</taxon>
        <taxon>Bacillati</taxon>
        <taxon>Actinomycetota</taxon>
        <taxon>Actinomycetes</taxon>
        <taxon>Micrococcales</taxon>
        <taxon>Microbacteriaceae</taxon>
        <taxon>Leifsonia</taxon>
    </lineage>
</organism>
<dbReference type="PANTHER" id="PTHR30632:SF11">
    <property type="entry name" value="BLR4797 PROTEIN"/>
    <property type="match status" value="1"/>
</dbReference>
<reference evidence="1 2" key="1">
    <citation type="journal article" date="2014" name="J. Microbiol.">
        <title>Diaminobutyricibacter tongyongensis gen. nov., sp. nov. and Homoserinibacter gongjuensis gen. nov., sp. nov. belong to the family Microbacteriaceae.</title>
        <authorList>
            <person name="Kim S.J."/>
            <person name="Ahn J.H."/>
            <person name="Weon H.Y."/>
            <person name="Hamada M."/>
            <person name="Suzuki K."/>
            <person name="Kwon S.W."/>
        </authorList>
    </citation>
    <scope>NUCLEOTIDE SEQUENCE [LARGE SCALE GENOMIC DNA]</scope>
    <source>
        <strain evidence="1 2">NBRC 108724</strain>
    </source>
</reference>
<dbReference type="Gene3D" id="3.40.190.10">
    <property type="entry name" value="Periplasmic binding protein-like II"/>
    <property type="match status" value="2"/>
</dbReference>
<accession>A0A6L9Y208</accession>
<name>A0A6L9Y208_9MICO</name>
<evidence type="ECO:0000313" key="2">
    <source>
        <dbReference type="Proteomes" id="UP000474967"/>
    </source>
</evidence>
<dbReference type="PANTHER" id="PTHR30632">
    <property type="entry name" value="MOLYBDATE-BINDING PERIPLASMIC PROTEIN"/>
    <property type="match status" value="1"/>
</dbReference>
<comment type="caution">
    <text evidence="1">The sequence shown here is derived from an EMBL/GenBank/DDBJ whole genome shotgun (WGS) entry which is preliminary data.</text>
</comment>
<evidence type="ECO:0000313" key="1">
    <source>
        <dbReference type="EMBL" id="NEN07690.1"/>
    </source>
</evidence>
<proteinExistence type="predicted"/>
<gene>
    <name evidence="1" type="ORF">G3T36_17680</name>
</gene>
<keyword evidence="2" id="KW-1185">Reference proteome</keyword>
<dbReference type="SUPFAM" id="SSF53850">
    <property type="entry name" value="Periplasmic binding protein-like II"/>
    <property type="match status" value="1"/>
</dbReference>
<dbReference type="Pfam" id="PF13531">
    <property type="entry name" value="SBP_bac_11"/>
    <property type="match status" value="1"/>
</dbReference>
<dbReference type="EMBL" id="JAAGWY010000005">
    <property type="protein sequence ID" value="NEN07690.1"/>
    <property type="molecule type" value="Genomic_DNA"/>
</dbReference>